<gene>
    <name evidence="2" type="ORF">NMK_2837</name>
</gene>
<proteinExistence type="predicted"/>
<dbReference type="AlphaFoldDB" id="A0A2R5FG73"/>
<evidence type="ECO:0000256" key="1">
    <source>
        <dbReference type="SAM" id="Phobius"/>
    </source>
</evidence>
<accession>A0A2R5FG73</accession>
<evidence type="ECO:0000313" key="2">
    <source>
        <dbReference type="EMBL" id="GBG15234.1"/>
    </source>
</evidence>
<dbReference type="Gene3D" id="1.20.58.340">
    <property type="entry name" value="Magnesium transport protein CorA, transmembrane region"/>
    <property type="match status" value="1"/>
</dbReference>
<dbReference type="EMBL" id="BDOQ01000017">
    <property type="protein sequence ID" value="GBG15234.1"/>
    <property type="molecule type" value="Genomic_DNA"/>
</dbReference>
<evidence type="ECO:0008006" key="4">
    <source>
        <dbReference type="Google" id="ProtNLM"/>
    </source>
</evidence>
<sequence>MSQSGQQPAIASFRQVLLWPVQLIPQGNDLQIHPYWDYLAATPDTPWNLVQDEFNATSGRFSERRYREFVTFLPFAQRFLYGEGIRGQDDSSYGQSPIRVFTRSDVAQARIKFGGDLEPHLFTVDHTDLYFFYDIDIAILVVEIIGDKLPLDRAMETLFRFGRAYPSHWEQNGQGGHCAEKVEWLDKQGNVLAASDYEQKERYLKFVREQRVPRVASHWEYLLKPLVQHYSDEEGLIRYREIEYQRMPLMSYMAFDDVSCLTRGDLIRLGLVTRPGDSQSLPYSEGFLQDFEARYCYDRYWEPGHEHWGNTRIICNGQSFTVLGSAGEAFFTDKETGIISQFRHQYFLLFLIAHFQKAALLMLSDRLVSAISRLDIDDPESIRDFRKNVRHTLEIFLRFTHRYWFQSVSDQAQSRDLFAMMIRHLDTQELFERTRRRILDMTEYLDSDQLKRHAEIVIRLTVVTTFGLIGTVATGVLGMNLFADADSTPMMKLAYFMAVFVPVTVLTLYTIVKSKRLSVFLDALSDERLSSKQKFMTLFDVWARKKELNE</sequence>
<feature type="transmembrane region" description="Helical" evidence="1">
    <location>
        <begin position="493"/>
        <end position="512"/>
    </location>
</feature>
<protein>
    <recommendedName>
        <fullName evidence="4">CorA-like Mg2+ transporter protein</fullName>
    </recommendedName>
</protein>
<feature type="transmembrane region" description="Helical" evidence="1">
    <location>
        <begin position="456"/>
        <end position="481"/>
    </location>
</feature>
<dbReference type="RefSeq" id="WP_109016395.1">
    <property type="nucleotide sequence ID" value="NZ_BDOQ01000017.1"/>
</dbReference>
<keyword evidence="1" id="KW-1133">Transmembrane helix</keyword>
<dbReference type="Proteomes" id="UP000245081">
    <property type="component" value="Unassembled WGS sequence"/>
</dbReference>
<organism evidence="2 3">
    <name type="scientific">Novimethylophilus kurashikiensis</name>
    <dbReference type="NCBI Taxonomy" id="1825523"/>
    <lineage>
        <taxon>Bacteria</taxon>
        <taxon>Pseudomonadati</taxon>
        <taxon>Pseudomonadota</taxon>
        <taxon>Betaproteobacteria</taxon>
        <taxon>Nitrosomonadales</taxon>
        <taxon>Methylophilaceae</taxon>
        <taxon>Novimethylophilus</taxon>
    </lineage>
</organism>
<keyword evidence="3" id="KW-1185">Reference proteome</keyword>
<keyword evidence="1" id="KW-0472">Membrane</keyword>
<evidence type="ECO:0000313" key="3">
    <source>
        <dbReference type="Proteomes" id="UP000245081"/>
    </source>
</evidence>
<name>A0A2R5FG73_9PROT</name>
<reference evidence="2 3" key="1">
    <citation type="journal article" date="2018" name="Environ. Microbiol.">
        <title>Isolation and genomic characterization of Novimethylophilus kurashikiensis gen. nov. sp. nov., a new lanthanide-dependent methylotrophic species of Methylophilaceae.</title>
        <authorList>
            <person name="Lv H."/>
            <person name="Sahin N."/>
            <person name="Tani A."/>
        </authorList>
    </citation>
    <scope>NUCLEOTIDE SEQUENCE [LARGE SCALE GENOMIC DNA]</scope>
    <source>
        <strain evidence="2 3">La2-4</strain>
    </source>
</reference>
<comment type="caution">
    <text evidence="2">The sequence shown here is derived from an EMBL/GenBank/DDBJ whole genome shotgun (WGS) entry which is preliminary data.</text>
</comment>
<keyword evidence="1" id="KW-0812">Transmembrane</keyword>
<dbReference type="OrthoDB" id="8521894at2"/>